<dbReference type="Pfam" id="PF02690">
    <property type="entry name" value="Na_Pi_cotrans"/>
    <property type="match status" value="1"/>
</dbReference>
<organism evidence="7 8">
    <name type="scientific">Bartonella rattimassiliensis 15908</name>
    <dbReference type="NCBI Taxonomy" id="1094556"/>
    <lineage>
        <taxon>Bacteria</taxon>
        <taxon>Pseudomonadati</taxon>
        <taxon>Pseudomonadota</taxon>
        <taxon>Alphaproteobacteria</taxon>
        <taxon>Hyphomicrobiales</taxon>
        <taxon>Bartonellaceae</taxon>
        <taxon>Bartonella</taxon>
    </lineage>
</organism>
<evidence type="ECO:0000256" key="1">
    <source>
        <dbReference type="ARBA" id="ARBA00004651"/>
    </source>
</evidence>
<keyword evidence="3 6" id="KW-0812">Transmembrane</keyword>
<keyword evidence="4 6" id="KW-1133">Transmembrane helix</keyword>
<evidence type="ECO:0000313" key="8">
    <source>
        <dbReference type="Proteomes" id="UP000001077"/>
    </source>
</evidence>
<dbReference type="PATRIC" id="fig|1094556.3.peg.1771"/>
<proteinExistence type="predicted"/>
<keyword evidence="5 6" id="KW-0472">Membrane</keyword>
<dbReference type="EMBL" id="AILY01000054">
    <property type="protein sequence ID" value="EJF83044.1"/>
    <property type="molecule type" value="Genomic_DNA"/>
</dbReference>
<evidence type="ECO:0000256" key="6">
    <source>
        <dbReference type="SAM" id="Phobius"/>
    </source>
</evidence>
<evidence type="ECO:0000256" key="5">
    <source>
        <dbReference type="ARBA" id="ARBA00023136"/>
    </source>
</evidence>
<comment type="subcellular location">
    <subcellularLocation>
        <location evidence="1">Cell membrane</location>
        <topology evidence="1">Multi-pass membrane protein</topology>
    </subcellularLocation>
</comment>
<sequence length="88" mass="10423">MKVYWYSFILTILFLYFSRPPRIARKRIERTYGDKLKYKMYHVISDSLFTVSFGFFTAMILQSPTAITFLVGSFIESGFVFRLAKLKL</sequence>
<dbReference type="Proteomes" id="UP000001077">
    <property type="component" value="Unassembled WGS sequence"/>
</dbReference>
<dbReference type="STRING" id="1094556.MCY_01565"/>
<feature type="transmembrane region" description="Helical" evidence="6">
    <location>
        <begin position="43"/>
        <end position="61"/>
    </location>
</feature>
<feature type="transmembrane region" description="Helical" evidence="6">
    <location>
        <begin position="67"/>
        <end position="84"/>
    </location>
</feature>
<evidence type="ECO:0000313" key="7">
    <source>
        <dbReference type="EMBL" id="EJF83044.1"/>
    </source>
</evidence>
<dbReference type="AlphaFoldDB" id="J0QJE7"/>
<dbReference type="InterPro" id="IPR003841">
    <property type="entry name" value="Na/Pi_transpt"/>
</dbReference>
<reference evidence="7 8" key="1">
    <citation type="submission" date="2012-03" db="EMBL/GenBank/DDBJ databases">
        <title>The Genome Sequence of Bartonella rattimassiliensis 15908.</title>
        <authorList>
            <consortium name="The Broad Institute Genome Sequencing Platform"/>
            <consortium name="The Broad Institute Genome Sequencing Center for Infectious Disease"/>
            <person name="Feldgarden M."/>
            <person name="Kirby J."/>
            <person name="Kosoy M."/>
            <person name="Birtles R."/>
            <person name="Probert W.S."/>
            <person name="Chiaraviglio L."/>
            <person name="Young S.K."/>
            <person name="Zeng Q."/>
            <person name="Gargeya S."/>
            <person name="Fitzgerald M."/>
            <person name="Haas B."/>
            <person name="Abouelleil A."/>
            <person name="Alvarado L."/>
            <person name="Arachchi H.M."/>
            <person name="Berlin A."/>
            <person name="Chapman S.B."/>
            <person name="Gearin G."/>
            <person name="Goldberg J."/>
            <person name="Griggs A."/>
            <person name="Gujja S."/>
            <person name="Hansen M."/>
            <person name="Heiman D."/>
            <person name="Howarth C."/>
            <person name="Larimer J."/>
            <person name="Lui A."/>
            <person name="MacDonald P.J.P."/>
            <person name="McCowen C."/>
            <person name="Montmayeur A."/>
            <person name="Murphy C."/>
            <person name="Neiman D."/>
            <person name="Pearson M."/>
            <person name="Priest M."/>
            <person name="Roberts A."/>
            <person name="Saif S."/>
            <person name="Shea T."/>
            <person name="Sisk P."/>
            <person name="Stolte C."/>
            <person name="Sykes S."/>
            <person name="Wortman J."/>
            <person name="Nusbaum C."/>
            <person name="Birren B."/>
        </authorList>
    </citation>
    <scope>NUCLEOTIDE SEQUENCE [LARGE SCALE GENOMIC DNA]</scope>
    <source>
        <strain evidence="7 8">15908</strain>
    </source>
</reference>
<evidence type="ECO:0000256" key="4">
    <source>
        <dbReference type="ARBA" id="ARBA00022989"/>
    </source>
</evidence>
<evidence type="ECO:0000256" key="3">
    <source>
        <dbReference type="ARBA" id="ARBA00022692"/>
    </source>
</evidence>
<keyword evidence="2" id="KW-1003">Cell membrane</keyword>
<comment type="caution">
    <text evidence="7">The sequence shown here is derived from an EMBL/GenBank/DDBJ whole genome shotgun (WGS) entry which is preliminary data.</text>
</comment>
<dbReference type="GO" id="GO:0005436">
    <property type="term" value="F:sodium:phosphate symporter activity"/>
    <property type="evidence" value="ECO:0007669"/>
    <property type="project" value="InterPro"/>
</dbReference>
<keyword evidence="8" id="KW-1185">Reference proteome</keyword>
<dbReference type="HOGENOM" id="CLU_2462824_0_0_5"/>
<evidence type="ECO:0000256" key="2">
    <source>
        <dbReference type="ARBA" id="ARBA00022475"/>
    </source>
</evidence>
<protein>
    <submittedName>
        <fullName evidence="7">Uncharacterized protein</fullName>
    </submittedName>
</protein>
<feature type="transmembrane region" description="Helical" evidence="6">
    <location>
        <begin position="6"/>
        <end position="22"/>
    </location>
</feature>
<dbReference type="GO" id="GO:0044341">
    <property type="term" value="P:sodium-dependent phosphate transport"/>
    <property type="evidence" value="ECO:0007669"/>
    <property type="project" value="InterPro"/>
</dbReference>
<gene>
    <name evidence="7" type="ORF">MCY_01565</name>
</gene>
<accession>J0QJE7</accession>
<name>J0QJE7_9HYPH</name>
<dbReference type="eggNOG" id="COG1283">
    <property type="taxonomic scope" value="Bacteria"/>
</dbReference>
<dbReference type="GO" id="GO:0005886">
    <property type="term" value="C:plasma membrane"/>
    <property type="evidence" value="ECO:0007669"/>
    <property type="project" value="UniProtKB-SubCell"/>
</dbReference>